<dbReference type="Pfam" id="PF01284">
    <property type="entry name" value="MARVEL"/>
    <property type="match status" value="1"/>
</dbReference>
<dbReference type="GO" id="GO:0016020">
    <property type="term" value="C:membrane"/>
    <property type="evidence" value="ECO:0007669"/>
    <property type="project" value="UniProtKB-SubCell"/>
</dbReference>
<evidence type="ECO:0000256" key="5">
    <source>
        <dbReference type="PROSITE-ProRule" id="PRU00581"/>
    </source>
</evidence>
<feature type="transmembrane region" description="Helical" evidence="6">
    <location>
        <begin position="121"/>
        <end position="143"/>
    </location>
</feature>
<evidence type="ECO:0000256" key="1">
    <source>
        <dbReference type="ARBA" id="ARBA00004141"/>
    </source>
</evidence>
<feature type="domain" description="MARVEL" evidence="7">
    <location>
        <begin position="38"/>
        <end position="181"/>
    </location>
</feature>
<dbReference type="EMBL" id="JARPUR010000005">
    <property type="protein sequence ID" value="KAK4875621.1"/>
    <property type="molecule type" value="Genomic_DNA"/>
</dbReference>
<accession>A0AAN7P5A6</accession>
<gene>
    <name evidence="8" type="ORF">RN001_012043</name>
</gene>
<evidence type="ECO:0000313" key="9">
    <source>
        <dbReference type="Proteomes" id="UP001353858"/>
    </source>
</evidence>
<evidence type="ECO:0000256" key="4">
    <source>
        <dbReference type="ARBA" id="ARBA00023136"/>
    </source>
</evidence>
<feature type="transmembrane region" description="Helical" evidence="6">
    <location>
        <begin position="79"/>
        <end position="100"/>
    </location>
</feature>
<evidence type="ECO:0000256" key="3">
    <source>
        <dbReference type="ARBA" id="ARBA00022989"/>
    </source>
</evidence>
<dbReference type="AlphaFoldDB" id="A0AAN7P5A6"/>
<feature type="transmembrane region" description="Helical" evidence="6">
    <location>
        <begin position="51"/>
        <end position="73"/>
    </location>
</feature>
<evidence type="ECO:0000256" key="6">
    <source>
        <dbReference type="SAM" id="Phobius"/>
    </source>
</evidence>
<name>A0AAN7P5A6_9COLE</name>
<keyword evidence="4 5" id="KW-0472">Membrane</keyword>
<evidence type="ECO:0000313" key="8">
    <source>
        <dbReference type="EMBL" id="KAK4875621.1"/>
    </source>
</evidence>
<dbReference type="PROSITE" id="PS51225">
    <property type="entry name" value="MARVEL"/>
    <property type="match status" value="1"/>
</dbReference>
<proteinExistence type="predicted"/>
<comment type="subcellular location">
    <subcellularLocation>
        <location evidence="1">Membrane</location>
        <topology evidence="1">Multi-pass membrane protein</topology>
    </subcellularLocation>
</comment>
<sequence length="184" mass="20492">MIGRGGPTIVAVHSPISRGQKGIKCCCCMCCTCFNWNFLKTPHGILKIAEAILGFCCQTLAVNYGLGYAGIIGKSYHSFLTTTCWGLMTTVMLLFCYIFSEKSIGLIRQSLFETTFNALACFSYLSSCSYLGFAVNTFLYPLYIMTPFFQVYPAMTAAYILGLVVGCIHGYDAYKSYKYFKGYR</sequence>
<evidence type="ECO:0000259" key="7">
    <source>
        <dbReference type="PROSITE" id="PS51225"/>
    </source>
</evidence>
<reference evidence="9" key="1">
    <citation type="submission" date="2023-01" db="EMBL/GenBank/DDBJ databases">
        <title>Key to firefly adult light organ development and bioluminescence: homeobox transcription factors regulate luciferase expression and transportation to peroxisome.</title>
        <authorList>
            <person name="Fu X."/>
        </authorList>
    </citation>
    <scope>NUCLEOTIDE SEQUENCE [LARGE SCALE GENOMIC DNA]</scope>
</reference>
<evidence type="ECO:0000256" key="2">
    <source>
        <dbReference type="ARBA" id="ARBA00022692"/>
    </source>
</evidence>
<dbReference type="Proteomes" id="UP001353858">
    <property type="component" value="Unassembled WGS sequence"/>
</dbReference>
<keyword evidence="3 6" id="KW-1133">Transmembrane helix</keyword>
<feature type="transmembrane region" description="Helical" evidence="6">
    <location>
        <begin position="149"/>
        <end position="171"/>
    </location>
</feature>
<dbReference type="InterPro" id="IPR008253">
    <property type="entry name" value="Marvel"/>
</dbReference>
<protein>
    <recommendedName>
        <fullName evidence="7">MARVEL domain-containing protein</fullName>
    </recommendedName>
</protein>
<comment type="caution">
    <text evidence="8">The sequence shown here is derived from an EMBL/GenBank/DDBJ whole genome shotgun (WGS) entry which is preliminary data.</text>
</comment>
<keyword evidence="2 5" id="KW-0812">Transmembrane</keyword>
<keyword evidence="9" id="KW-1185">Reference proteome</keyword>
<organism evidence="8 9">
    <name type="scientific">Aquatica leii</name>
    <dbReference type="NCBI Taxonomy" id="1421715"/>
    <lineage>
        <taxon>Eukaryota</taxon>
        <taxon>Metazoa</taxon>
        <taxon>Ecdysozoa</taxon>
        <taxon>Arthropoda</taxon>
        <taxon>Hexapoda</taxon>
        <taxon>Insecta</taxon>
        <taxon>Pterygota</taxon>
        <taxon>Neoptera</taxon>
        <taxon>Endopterygota</taxon>
        <taxon>Coleoptera</taxon>
        <taxon>Polyphaga</taxon>
        <taxon>Elateriformia</taxon>
        <taxon>Elateroidea</taxon>
        <taxon>Lampyridae</taxon>
        <taxon>Luciolinae</taxon>
        <taxon>Aquatica</taxon>
    </lineage>
</organism>